<dbReference type="EMBL" id="PCVN01000095">
    <property type="protein sequence ID" value="PIQ74153.1"/>
    <property type="molecule type" value="Genomic_DNA"/>
</dbReference>
<name>A0A2H0KPT3_9BACT</name>
<evidence type="ECO:0000313" key="1">
    <source>
        <dbReference type="EMBL" id="PIQ74153.1"/>
    </source>
</evidence>
<dbReference type="AlphaFoldDB" id="A0A2H0KPT3"/>
<accession>A0A2H0KPT3</accession>
<evidence type="ECO:0000313" key="2">
    <source>
        <dbReference type="Proteomes" id="UP000231550"/>
    </source>
</evidence>
<dbReference type="Proteomes" id="UP000231550">
    <property type="component" value="Unassembled WGS sequence"/>
</dbReference>
<sequence length="157" mass="18190">MYEDKPDGIISFDTYERKHTEYTKDEADLEDALIKINDKTDEYQKLGVVIHELAYYAKEIYQKATVDEKRILLSQIFTNLAQDGLEIKPNFTLAVQYLGDWMPKLNSDYEPEKILTTKGKSEDFASLSPIWLRRQDLSTSSRLFPVARIINNLTAFA</sequence>
<protein>
    <submittedName>
        <fullName evidence="1">Uncharacterized protein</fullName>
    </submittedName>
</protein>
<comment type="caution">
    <text evidence="1">The sequence shown here is derived from an EMBL/GenBank/DDBJ whole genome shotgun (WGS) entry which is preliminary data.</text>
</comment>
<reference evidence="1 2" key="1">
    <citation type="submission" date="2017-09" db="EMBL/GenBank/DDBJ databases">
        <title>Depth-based differentiation of microbial function through sediment-hosted aquifers and enrichment of novel symbionts in the deep terrestrial subsurface.</title>
        <authorList>
            <person name="Probst A.J."/>
            <person name="Ladd B."/>
            <person name="Jarett J.K."/>
            <person name="Geller-Mcgrath D.E."/>
            <person name="Sieber C.M."/>
            <person name="Emerson J.B."/>
            <person name="Anantharaman K."/>
            <person name="Thomas B.C."/>
            <person name="Malmstrom R."/>
            <person name="Stieglmeier M."/>
            <person name="Klingl A."/>
            <person name="Woyke T."/>
            <person name="Ryan C.M."/>
            <person name="Banfield J.F."/>
        </authorList>
    </citation>
    <scope>NUCLEOTIDE SEQUENCE [LARGE SCALE GENOMIC DNA]</scope>
    <source>
        <strain evidence="1">CG11_big_fil_rev_8_21_14_0_20_44_10</strain>
    </source>
</reference>
<gene>
    <name evidence="1" type="ORF">COV85_03695</name>
</gene>
<organism evidence="1 2">
    <name type="scientific">Candidatus Portnoybacteria bacterium CG11_big_fil_rev_8_21_14_0_20_44_10</name>
    <dbReference type="NCBI Taxonomy" id="1974818"/>
    <lineage>
        <taxon>Bacteria</taxon>
        <taxon>Candidatus Portnoyibacteriota</taxon>
    </lineage>
</organism>
<proteinExistence type="predicted"/>